<keyword evidence="2" id="KW-1185">Reference proteome</keyword>
<evidence type="ECO:0000313" key="2">
    <source>
        <dbReference type="Proteomes" id="UP001732700"/>
    </source>
</evidence>
<name>A0ACD5ZWY2_AVESA</name>
<dbReference type="EnsemblPlants" id="AVESA.00010b.r2.7CG0685070.1">
    <property type="protein sequence ID" value="AVESA.00010b.r2.7CG0685070.1.CDS"/>
    <property type="gene ID" value="AVESA.00010b.r2.7CG0685070"/>
</dbReference>
<organism evidence="1 2">
    <name type="scientific">Avena sativa</name>
    <name type="common">Oat</name>
    <dbReference type="NCBI Taxonomy" id="4498"/>
    <lineage>
        <taxon>Eukaryota</taxon>
        <taxon>Viridiplantae</taxon>
        <taxon>Streptophyta</taxon>
        <taxon>Embryophyta</taxon>
        <taxon>Tracheophyta</taxon>
        <taxon>Spermatophyta</taxon>
        <taxon>Magnoliopsida</taxon>
        <taxon>Liliopsida</taxon>
        <taxon>Poales</taxon>
        <taxon>Poaceae</taxon>
        <taxon>BOP clade</taxon>
        <taxon>Pooideae</taxon>
        <taxon>Poodae</taxon>
        <taxon>Poeae</taxon>
        <taxon>Poeae Chloroplast Group 1 (Aveneae type)</taxon>
        <taxon>Aveninae</taxon>
        <taxon>Avena</taxon>
    </lineage>
</organism>
<dbReference type="Proteomes" id="UP001732700">
    <property type="component" value="Chromosome 7C"/>
</dbReference>
<proteinExistence type="predicted"/>
<reference evidence="1" key="1">
    <citation type="submission" date="2021-05" db="EMBL/GenBank/DDBJ databases">
        <authorList>
            <person name="Scholz U."/>
            <person name="Mascher M."/>
            <person name="Fiebig A."/>
        </authorList>
    </citation>
    <scope>NUCLEOTIDE SEQUENCE [LARGE SCALE GENOMIC DNA]</scope>
</reference>
<evidence type="ECO:0000313" key="1">
    <source>
        <dbReference type="EnsemblPlants" id="AVESA.00010b.r2.7CG0685070.1.CDS"/>
    </source>
</evidence>
<sequence length="306" mass="33978">MGNTGSSGGSNPPPPRPHLDGRGHGVPPPYYHRYPPWPPGAAALPPVPFPAQVERQRTVSVHAGVNVKGDTLRLERDEDGHRLLAFSFDADAPGSITVYFFAQEDDDSVLKVTKENFLQPVSVTFKEGKGQEFKQPSGTGIDLSMFEESELTKVGEDGVFPVAFKVEMDVSSNHELERGQDAEVSKSLAKFAVFVKRDNAEYGIQVVQQILWVNGTRYVLQEIYGIGNRNTADKNVNKDDSGKECVVCLTEPRDTTVLPCRHMCLCMDCAQLVRIQTNKCPICRQPIERLLEIEFDSKPRPHQGEQ</sequence>
<accession>A0ACD5ZWY2</accession>
<protein>
    <submittedName>
        <fullName evidence="1">Uncharacterized protein</fullName>
    </submittedName>
</protein>
<reference evidence="1" key="2">
    <citation type="submission" date="2025-09" db="UniProtKB">
        <authorList>
            <consortium name="EnsemblPlants"/>
        </authorList>
    </citation>
    <scope>IDENTIFICATION</scope>
</reference>